<comment type="caution">
    <text evidence="1">The sequence shown here is derived from an EMBL/GenBank/DDBJ whole genome shotgun (WGS) entry which is preliminary data.</text>
</comment>
<evidence type="ECO:0000313" key="1">
    <source>
        <dbReference type="EMBL" id="CAK0796584.1"/>
    </source>
</evidence>
<protein>
    <submittedName>
        <fullName evidence="1">Uncharacterized protein</fullName>
    </submittedName>
</protein>
<dbReference type="Proteomes" id="UP001189429">
    <property type="component" value="Unassembled WGS sequence"/>
</dbReference>
<sequence>MPDLGAGALWPAALRQPACSRAPPAAPLALGLGGAALGRHGICRLPVAEGARAALAATARALLEPAAWRRVLATDPGSELLLGAGLPRLTLHNSAGSDRLLWLYARDEQAMGPFDALAAALEAEVTAASRLGGRSLKLCAGSFVVLRSPGARDSEVFPHRDWDEAVLGARSAFTALVPLVLPEGSAGLEVFGPGGGLEGVVQYALGEAVVFDNARLHPAARELPHAGSRVPELRARVPPAVAGRGAGAAGADPVLLSSRRRVSRCSLRPRCLRPPGFLRLL</sequence>
<organism evidence="1 2">
    <name type="scientific">Prorocentrum cordatum</name>
    <dbReference type="NCBI Taxonomy" id="2364126"/>
    <lineage>
        <taxon>Eukaryota</taxon>
        <taxon>Sar</taxon>
        <taxon>Alveolata</taxon>
        <taxon>Dinophyceae</taxon>
        <taxon>Prorocentrales</taxon>
        <taxon>Prorocentraceae</taxon>
        <taxon>Prorocentrum</taxon>
    </lineage>
</organism>
<reference evidence="1" key="1">
    <citation type="submission" date="2023-10" db="EMBL/GenBank/DDBJ databases">
        <authorList>
            <person name="Chen Y."/>
            <person name="Shah S."/>
            <person name="Dougan E. K."/>
            <person name="Thang M."/>
            <person name="Chan C."/>
        </authorList>
    </citation>
    <scope>NUCLEOTIDE SEQUENCE [LARGE SCALE GENOMIC DNA]</scope>
</reference>
<evidence type="ECO:0000313" key="2">
    <source>
        <dbReference type="Proteomes" id="UP001189429"/>
    </source>
</evidence>
<name>A0ABN9PTY0_9DINO</name>
<keyword evidence="2" id="KW-1185">Reference proteome</keyword>
<proteinExistence type="predicted"/>
<accession>A0ABN9PTY0</accession>
<dbReference type="EMBL" id="CAUYUJ010001575">
    <property type="protein sequence ID" value="CAK0796584.1"/>
    <property type="molecule type" value="Genomic_DNA"/>
</dbReference>
<gene>
    <name evidence="1" type="ORF">PCOR1329_LOCUS5935</name>
</gene>